<proteinExistence type="predicted"/>
<organism evidence="1 2">
    <name type="scientific">Rhodococcus wratislaviensis</name>
    <name type="common">Tsukamurella wratislaviensis</name>
    <dbReference type="NCBI Taxonomy" id="44752"/>
    <lineage>
        <taxon>Bacteria</taxon>
        <taxon>Bacillati</taxon>
        <taxon>Actinomycetota</taxon>
        <taxon>Actinomycetes</taxon>
        <taxon>Mycobacteriales</taxon>
        <taxon>Nocardiaceae</taxon>
        <taxon>Rhodococcus</taxon>
    </lineage>
</organism>
<keyword evidence="2" id="KW-1185">Reference proteome</keyword>
<reference evidence="1 2" key="1">
    <citation type="submission" date="2018-11" db="EMBL/GenBank/DDBJ databases">
        <title>Microbial catabolism of amino acid.</title>
        <authorList>
            <person name="Hibi M."/>
            <person name="Ogawa J."/>
        </authorList>
    </citation>
    <scope>NUCLEOTIDE SEQUENCE [LARGE SCALE GENOMIC DNA]</scope>
    <source>
        <strain evidence="1 2">C31-06</strain>
    </source>
</reference>
<evidence type="ECO:0000313" key="2">
    <source>
        <dbReference type="Proteomes" id="UP000287519"/>
    </source>
</evidence>
<accession>A0A402CKL9</accession>
<gene>
    <name evidence="1" type="ORF">Rhow_008425</name>
</gene>
<dbReference type="AlphaFoldDB" id="A0A402CKL9"/>
<protein>
    <submittedName>
        <fullName evidence="1">Uncharacterized protein</fullName>
    </submittedName>
</protein>
<dbReference type="Proteomes" id="UP000287519">
    <property type="component" value="Unassembled WGS sequence"/>
</dbReference>
<sequence>MLQHDIQRLAVRRLPRPTVGDELNVRALVVHADEVKETWVKEIGVVV</sequence>
<dbReference type="EMBL" id="BHYM01000087">
    <property type="protein sequence ID" value="GCE44127.1"/>
    <property type="molecule type" value="Genomic_DNA"/>
</dbReference>
<name>A0A402CKL9_RHOWR</name>
<comment type="caution">
    <text evidence="1">The sequence shown here is derived from an EMBL/GenBank/DDBJ whole genome shotgun (WGS) entry which is preliminary data.</text>
</comment>
<evidence type="ECO:0000313" key="1">
    <source>
        <dbReference type="EMBL" id="GCE44127.1"/>
    </source>
</evidence>